<dbReference type="GO" id="GO:0004640">
    <property type="term" value="F:phosphoribosylanthranilate isomerase activity"/>
    <property type="evidence" value="ECO:0007669"/>
    <property type="project" value="UniProtKB-EC"/>
</dbReference>
<comment type="similarity">
    <text evidence="15">Belongs to the TrpC family.</text>
</comment>
<evidence type="ECO:0000313" key="20">
    <source>
        <dbReference type="Proteomes" id="UP001366060"/>
    </source>
</evidence>
<gene>
    <name evidence="19" type="primary">trpCF</name>
    <name evidence="15" type="synonym">trpC</name>
    <name evidence="16" type="synonym">trpF</name>
    <name evidence="19" type="ORF">V6255_04035</name>
</gene>
<dbReference type="HAMAP" id="MF_00135">
    <property type="entry name" value="PRAI"/>
    <property type="match status" value="1"/>
</dbReference>
<evidence type="ECO:0000256" key="2">
    <source>
        <dbReference type="ARBA" id="ARBA00001633"/>
    </source>
</evidence>
<comment type="similarity">
    <text evidence="6">In the C-terminal section; belongs to the TrpF family.</text>
</comment>
<evidence type="ECO:0000256" key="9">
    <source>
        <dbReference type="ARBA" id="ARBA00022822"/>
    </source>
</evidence>
<dbReference type="SUPFAM" id="SSF51366">
    <property type="entry name" value="Ribulose-phoshate binding barrel"/>
    <property type="match status" value="2"/>
</dbReference>
<evidence type="ECO:0000259" key="18">
    <source>
        <dbReference type="Pfam" id="PF00697"/>
    </source>
</evidence>
<evidence type="ECO:0000256" key="6">
    <source>
        <dbReference type="ARBA" id="ARBA00009847"/>
    </source>
</evidence>
<accession>A0ABU9H922</accession>
<dbReference type="InterPro" id="IPR013798">
    <property type="entry name" value="Indole-3-glycerol_P_synth_dom"/>
</dbReference>
<dbReference type="CDD" id="cd00405">
    <property type="entry name" value="PRAI"/>
    <property type="match status" value="1"/>
</dbReference>
<comment type="function">
    <text evidence="14">Bifunctional enzyme that catalyzes two sequential steps of tryptophan biosynthetic pathway. The first reaction is catalyzed by the isomerase, coded by the TrpF domain; the second reaction is catalyzed by the synthase, coded by the TrpC domain.</text>
</comment>
<evidence type="ECO:0000256" key="7">
    <source>
        <dbReference type="ARBA" id="ARBA00022605"/>
    </source>
</evidence>
<comment type="catalytic activity">
    <reaction evidence="1 16">
        <text>N-(5-phospho-beta-D-ribosyl)anthranilate = 1-(2-carboxyphenylamino)-1-deoxy-D-ribulose 5-phosphate</text>
        <dbReference type="Rhea" id="RHEA:21540"/>
        <dbReference type="ChEBI" id="CHEBI:18277"/>
        <dbReference type="ChEBI" id="CHEBI:58613"/>
        <dbReference type="EC" id="5.3.1.24"/>
    </reaction>
</comment>
<comment type="catalytic activity">
    <reaction evidence="2 15">
        <text>1-(2-carboxyphenylamino)-1-deoxy-D-ribulose 5-phosphate + H(+) = (1S,2R)-1-C-(indol-3-yl)glycerol 3-phosphate + CO2 + H2O</text>
        <dbReference type="Rhea" id="RHEA:23476"/>
        <dbReference type="ChEBI" id="CHEBI:15377"/>
        <dbReference type="ChEBI" id="CHEBI:15378"/>
        <dbReference type="ChEBI" id="CHEBI:16526"/>
        <dbReference type="ChEBI" id="CHEBI:58613"/>
        <dbReference type="ChEBI" id="CHEBI:58866"/>
        <dbReference type="EC" id="4.1.1.48"/>
    </reaction>
</comment>
<sequence length="473" mass="52816">MLNDQSLQDTILGKIVDDKLLWVEERKQQQPLIKFKDEIVESDRHFYQALDQDKSVFILECKKASPSKGLIREDFDLDLIAGVYKNYASAISVLTDTKYFQGDFEYINKVREQVTQPVICKDFIVDPYQIYLARHYNADAILLMLSVLDDDAYQAYRDTAHSLNMGVLTEVSNEHELVRAIALNAKVIGINNRDLRDLSIDLNRTKELAVKIPADRIVISESGIYNHQQVKELSQFANGFLVGSSIMSQPNIDRACRQLILGENKVCGLTHARDAADVHKAGAVYGGLIFVEKSPRFVALEQARLVMLGAPLMYVGVFQNEEIELIAYTAKSLGLSAVQLHGDETPKYIKELLTVLPKSCEIWKAHGISDSLPEFEKYNVSKHILDTRVGTQSGGTGKVFDWSLLTAQQDKLLDIDKSKIILAGGLTPENAQQAALIGCAGLDFNSGVESAPGKKDADKLNRSFSAIRQYMKR</sequence>
<keyword evidence="11 16" id="KW-0413">Isomerase</keyword>
<organism evidence="19 20">
    <name type="scientific">Psychromonas arctica</name>
    <dbReference type="NCBI Taxonomy" id="168275"/>
    <lineage>
        <taxon>Bacteria</taxon>
        <taxon>Pseudomonadati</taxon>
        <taxon>Pseudomonadota</taxon>
        <taxon>Gammaproteobacteria</taxon>
        <taxon>Alteromonadales</taxon>
        <taxon>Psychromonadaceae</taxon>
        <taxon>Psychromonas</taxon>
    </lineage>
</organism>
<dbReference type="PROSITE" id="PS00614">
    <property type="entry name" value="IGPS"/>
    <property type="match status" value="1"/>
</dbReference>
<evidence type="ECO:0000256" key="8">
    <source>
        <dbReference type="ARBA" id="ARBA00022793"/>
    </source>
</evidence>
<dbReference type="Gene3D" id="3.20.20.70">
    <property type="entry name" value="Aldolase class I"/>
    <property type="match status" value="2"/>
</dbReference>
<keyword evidence="10 15" id="KW-0057">Aromatic amino acid biosynthesis</keyword>
<dbReference type="InterPro" id="IPR045186">
    <property type="entry name" value="Indole-3-glycerol_P_synth"/>
</dbReference>
<dbReference type="EC" id="5.3.1.24" evidence="16"/>
<dbReference type="Pfam" id="PF00697">
    <property type="entry name" value="PRAI"/>
    <property type="match status" value="1"/>
</dbReference>
<name>A0ABU9H922_9GAMM</name>
<dbReference type="Pfam" id="PF00218">
    <property type="entry name" value="IGPS"/>
    <property type="match status" value="1"/>
</dbReference>
<dbReference type="InterPro" id="IPR001468">
    <property type="entry name" value="Indole-3-GlycerolPSynthase_CS"/>
</dbReference>
<evidence type="ECO:0000256" key="11">
    <source>
        <dbReference type="ARBA" id="ARBA00023235"/>
    </source>
</evidence>
<evidence type="ECO:0000256" key="13">
    <source>
        <dbReference type="ARBA" id="ARBA00023268"/>
    </source>
</evidence>
<comment type="similarity">
    <text evidence="5">In the N-terminal section; belongs to the TrpC family.</text>
</comment>
<evidence type="ECO:0000256" key="1">
    <source>
        <dbReference type="ARBA" id="ARBA00001164"/>
    </source>
</evidence>
<comment type="caution">
    <text evidence="19">The sequence shown here is derived from an EMBL/GenBank/DDBJ whole genome shotgun (WGS) entry which is preliminary data.</text>
</comment>
<comment type="pathway">
    <text evidence="3 16">Amino-acid biosynthesis; L-tryptophan biosynthesis; L-tryptophan from chorismate: step 3/5.</text>
</comment>
<proteinExistence type="inferred from homology"/>
<comment type="pathway">
    <text evidence="4 15">Amino-acid biosynthesis; L-tryptophan biosynthesis; L-tryptophan from chorismate: step 4/5.</text>
</comment>
<dbReference type="NCBIfam" id="NF006945">
    <property type="entry name" value="PRK09427.1"/>
    <property type="match status" value="1"/>
</dbReference>
<evidence type="ECO:0000256" key="5">
    <source>
        <dbReference type="ARBA" id="ARBA00007902"/>
    </source>
</evidence>
<evidence type="ECO:0000259" key="17">
    <source>
        <dbReference type="Pfam" id="PF00218"/>
    </source>
</evidence>
<dbReference type="InterPro" id="IPR013785">
    <property type="entry name" value="Aldolase_TIM"/>
</dbReference>
<evidence type="ECO:0000256" key="16">
    <source>
        <dbReference type="HAMAP-Rule" id="MF_00135"/>
    </source>
</evidence>
<reference evidence="19 20" key="1">
    <citation type="submission" date="2024-02" db="EMBL/GenBank/DDBJ databases">
        <title>Bacteria isolated from the canopy kelp, Nereocystis luetkeana.</title>
        <authorList>
            <person name="Pfister C.A."/>
            <person name="Younker I.T."/>
            <person name="Light S.H."/>
        </authorList>
    </citation>
    <scope>NUCLEOTIDE SEQUENCE [LARGE SCALE GENOMIC DNA]</scope>
    <source>
        <strain evidence="19 20">TI.2.07</strain>
    </source>
</reference>
<dbReference type="NCBIfam" id="NF001377">
    <property type="entry name" value="PRK00278.2-4"/>
    <property type="match status" value="1"/>
</dbReference>
<keyword evidence="7 15" id="KW-0028">Amino-acid biosynthesis</keyword>
<dbReference type="PANTHER" id="PTHR22854:SF2">
    <property type="entry name" value="INDOLE-3-GLYCEROL-PHOSPHATE SYNTHASE"/>
    <property type="match status" value="1"/>
</dbReference>
<dbReference type="HAMAP" id="MF_00134_B">
    <property type="entry name" value="IGPS_B"/>
    <property type="match status" value="1"/>
</dbReference>
<dbReference type="InterPro" id="IPR001240">
    <property type="entry name" value="PRAI_dom"/>
</dbReference>
<dbReference type="EC" id="4.1.1.48" evidence="15"/>
<dbReference type="GO" id="GO:0004425">
    <property type="term" value="F:indole-3-glycerol-phosphate synthase activity"/>
    <property type="evidence" value="ECO:0007669"/>
    <property type="project" value="UniProtKB-EC"/>
</dbReference>
<dbReference type="EMBL" id="JBAKBA010000006">
    <property type="protein sequence ID" value="MEL0658303.1"/>
    <property type="molecule type" value="Genomic_DNA"/>
</dbReference>
<feature type="domain" description="Indole-3-glycerol phosphate synthase" evidence="17">
    <location>
        <begin position="13"/>
        <end position="259"/>
    </location>
</feature>
<dbReference type="Proteomes" id="UP001366060">
    <property type="component" value="Unassembled WGS sequence"/>
</dbReference>
<dbReference type="PANTHER" id="PTHR22854">
    <property type="entry name" value="TRYPTOPHAN BIOSYNTHESIS PROTEIN"/>
    <property type="match status" value="1"/>
</dbReference>
<keyword evidence="20" id="KW-1185">Reference proteome</keyword>
<keyword evidence="13" id="KW-0511">Multifunctional enzyme</keyword>
<comment type="similarity">
    <text evidence="16">Belongs to the TrpF family.</text>
</comment>
<protein>
    <recommendedName>
        <fullName evidence="15 16">Multifunctional fusion protein</fullName>
    </recommendedName>
    <domain>
        <recommendedName>
            <fullName evidence="15">Indole-3-glycerol phosphate synthase</fullName>
            <shortName evidence="15">IGPS</shortName>
            <ecNumber evidence="15">4.1.1.48</ecNumber>
        </recommendedName>
    </domain>
    <domain>
        <recommendedName>
            <fullName evidence="16">N-(5'-phosphoribosyl)anthranilate isomerase</fullName>
            <shortName evidence="16">PRAI</shortName>
            <ecNumber evidence="16">5.3.1.24</ecNumber>
        </recommendedName>
    </domain>
</protein>
<evidence type="ECO:0000256" key="15">
    <source>
        <dbReference type="HAMAP-Rule" id="MF_00134"/>
    </source>
</evidence>
<evidence type="ECO:0000256" key="14">
    <source>
        <dbReference type="ARBA" id="ARBA00025592"/>
    </source>
</evidence>
<feature type="domain" description="N-(5'phosphoribosyl) anthranilate isomerase (PRAI)" evidence="18">
    <location>
        <begin position="264"/>
        <end position="462"/>
    </location>
</feature>
<evidence type="ECO:0000256" key="3">
    <source>
        <dbReference type="ARBA" id="ARBA00004664"/>
    </source>
</evidence>
<evidence type="ECO:0000313" key="19">
    <source>
        <dbReference type="EMBL" id="MEL0658303.1"/>
    </source>
</evidence>
<keyword evidence="9 15" id="KW-0822">Tryptophan biosynthesis</keyword>
<evidence type="ECO:0000256" key="10">
    <source>
        <dbReference type="ARBA" id="ARBA00023141"/>
    </source>
</evidence>
<dbReference type="RefSeq" id="WP_341626978.1">
    <property type="nucleotide sequence ID" value="NZ_JBAKBA010000006.1"/>
</dbReference>
<keyword evidence="12 15" id="KW-0456">Lyase</keyword>
<dbReference type="CDD" id="cd00331">
    <property type="entry name" value="IGPS"/>
    <property type="match status" value="1"/>
</dbReference>
<evidence type="ECO:0000256" key="4">
    <source>
        <dbReference type="ARBA" id="ARBA00004696"/>
    </source>
</evidence>
<keyword evidence="8 15" id="KW-0210">Decarboxylase</keyword>
<dbReference type="InterPro" id="IPR011060">
    <property type="entry name" value="RibuloseP-bd_barrel"/>
</dbReference>
<evidence type="ECO:0000256" key="12">
    <source>
        <dbReference type="ARBA" id="ARBA00023239"/>
    </source>
</evidence>